<dbReference type="Pfam" id="PF00535">
    <property type="entry name" value="Glycos_transf_2"/>
    <property type="match status" value="1"/>
</dbReference>
<keyword evidence="1" id="KW-0812">Transmembrane</keyword>
<evidence type="ECO:0000256" key="1">
    <source>
        <dbReference type="SAM" id="Phobius"/>
    </source>
</evidence>
<gene>
    <name evidence="3" type="ORF">CQ13_32440</name>
</gene>
<comment type="caution">
    <text evidence="3">The sequence shown here is derived from an EMBL/GenBank/DDBJ whole genome shotgun (WGS) entry which is preliminary data.</text>
</comment>
<dbReference type="RefSeq" id="WP_057846169.1">
    <property type="nucleotide sequence ID" value="NZ_LLYA01000178.1"/>
</dbReference>
<evidence type="ECO:0000259" key="2">
    <source>
        <dbReference type="Pfam" id="PF00535"/>
    </source>
</evidence>
<protein>
    <recommendedName>
        <fullName evidence="2">Glycosyltransferase 2-like domain-containing protein</fullName>
    </recommendedName>
</protein>
<accession>A0A0R3MJ33</accession>
<dbReference type="PANTHER" id="PTHR48090">
    <property type="entry name" value="UNDECAPRENYL-PHOSPHATE 4-DEOXY-4-FORMAMIDO-L-ARABINOSE TRANSFERASE-RELATED"/>
    <property type="match status" value="1"/>
</dbReference>
<name>A0A0R3MJ33_9BRAD</name>
<feature type="transmembrane region" description="Helical" evidence="1">
    <location>
        <begin position="290"/>
        <end position="315"/>
    </location>
</feature>
<dbReference type="SUPFAM" id="SSF53448">
    <property type="entry name" value="Nucleotide-diphospho-sugar transferases"/>
    <property type="match status" value="1"/>
</dbReference>
<keyword evidence="4" id="KW-1185">Reference proteome</keyword>
<dbReference type="CDD" id="cd04179">
    <property type="entry name" value="DPM_DPG-synthase_like"/>
    <property type="match status" value="1"/>
</dbReference>
<feature type="domain" description="Glycosyltransferase 2-like" evidence="2">
    <location>
        <begin position="16"/>
        <end position="187"/>
    </location>
</feature>
<keyword evidence="1" id="KW-0472">Membrane</keyword>
<evidence type="ECO:0000313" key="4">
    <source>
        <dbReference type="Proteomes" id="UP000052023"/>
    </source>
</evidence>
<evidence type="ECO:0000313" key="3">
    <source>
        <dbReference type="EMBL" id="KRR20354.1"/>
    </source>
</evidence>
<proteinExistence type="predicted"/>
<organism evidence="3 4">
    <name type="scientific">Bradyrhizobium retamae</name>
    <dbReference type="NCBI Taxonomy" id="1300035"/>
    <lineage>
        <taxon>Bacteria</taxon>
        <taxon>Pseudomonadati</taxon>
        <taxon>Pseudomonadota</taxon>
        <taxon>Alphaproteobacteria</taxon>
        <taxon>Hyphomicrobiales</taxon>
        <taxon>Nitrobacteraceae</taxon>
        <taxon>Bradyrhizobium</taxon>
    </lineage>
</organism>
<dbReference type="PANTHER" id="PTHR48090:SF7">
    <property type="entry name" value="RFBJ PROTEIN"/>
    <property type="match status" value="1"/>
</dbReference>
<dbReference type="InterPro" id="IPR001173">
    <property type="entry name" value="Glyco_trans_2-like"/>
</dbReference>
<dbReference type="InterPro" id="IPR029044">
    <property type="entry name" value="Nucleotide-diphossugar_trans"/>
</dbReference>
<dbReference type="EMBL" id="LLYA01000178">
    <property type="protein sequence ID" value="KRR20354.1"/>
    <property type="molecule type" value="Genomic_DNA"/>
</dbReference>
<dbReference type="Proteomes" id="UP000052023">
    <property type="component" value="Unassembled WGS sequence"/>
</dbReference>
<reference evidence="3 4" key="1">
    <citation type="submission" date="2014-03" db="EMBL/GenBank/DDBJ databases">
        <title>Bradyrhizobium valentinum sp. nov., isolated from effective nodules of Lupinus mariae-josephae, a lupine endemic of basic-lime soils in Eastern Spain.</title>
        <authorList>
            <person name="Duran D."/>
            <person name="Rey L."/>
            <person name="Navarro A."/>
            <person name="Busquets A."/>
            <person name="Imperial J."/>
            <person name="Ruiz-Argueso T."/>
        </authorList>
    </citation>
    <scope>NUCLEOTIDE SEQUENCE [LARGE SCALE GENOMIC DNA]</scope>
    <source>
        <strain evidence="3 4">Ro19</strain>
    </source>
</reference>
<dbReference type="InterPro" id="IPR050256">
    <property type="entry name" value="Glycosyltransferase_2"/>
</dbReference>
<dbReference type="AlphaFoldDB" id="A0A0R3MJ33"/>
<sequence length="349" mass="38454">MDHHAPKTIATYPAVSVVCPFFNEEAIIERAVQRMLMNLRQQFGDAFELILVNDGSKDKSLERLFGVLVAERAEKQVRVLSYPINQGRGRAIKIGIDEATAPIIVTTEADCSWGDDIVQRLHAELVAHPEADFVIASPHREGGSLVNVSPARVFLTQAGNRLIRLFFDSSVTMNTGMTRGYRAAVIQPLLTEENGKEFHLEVLLKLLGLGFRAREIPATLTWLDHKLQRDGAAKRKSSTKIFKTITSHLRFIAIAQPVRHFAFLTALIALLGCGFIAAAVAMLVTHAAPAIYLALVGLILFVIALLFAGFSILFFQLRELARTNWMQGYGARTPPTAKPAELAFPVKAS</sequence>
<keyword evidence="1" id="KW-1133">Transmembrane helix</keyword>
<feature type="transmembrane region" description="Helical" evidence="1">
    <location>
        <begin position="261"/>
        <end position="284"/>
    </location>
</feature>
<dbReference type="Gene3D" id="3.90.550.10">
    <property type="entry name" value="Spore Coat Polysaccharide Biosynthesis Protein SpsA, Chain A"/>
    <property type="match status" value="1"/>
</dbReference>